<dbReference type="GO" id="GO:0020037">
    <property type="term" value="F:heme binding"/>
    <property type="evidence" value="ECO:0007669"/>
    <property type="project" value="InterPro"/>
</dbReference>
<evidence type="ECO:0000256" key="4">
    <source>
        <dbReference type="PROSITE-ProRule" id="PRU00433"/>
    </source>
</evidence>
<feature type="coiled-coil region" evidence="5">
    <location>
        <begin position="496"/>
        <end position="560"/>
    </location>
</feature>
<dbReference type="InterPro" id="IPR036909">
    <property type="entry name" value="Cyt_c-like_dom_sf"/>
</dbReference>
<dbReference type="PANTHER" id="PTHR35889">
    <property type="entry name" value="CYCLOINULO-OLIGOSACCHARIDE FRUCTANOTRANSFERASE-RELATED"/>
    <property type="match status" value="1"/>
</dbReference>
<dbReference type="EMBL" id="CP042997">
    <property type="protein sequence ID" value="QEH34563.1"/>
    <property type="molecule type" value="Genomic_DNA"/>
</dbReference>
<organism evidence="8 9">
    <name type="scientific">Aquisphaera giovannonii</name>
    <dbReference type="NCBI Taxonomy" id="406548"/>
    <lineage>
        <taxon>Bacteria</taxon>
        <taxon>Pseudomonadati</taxon>
        <taxon>Planctomycetota</taxon>
        <taxon>Planctomycetia</taxon>
        <taxon>Isosphaerales</taxon>
        <taxon>Isosphaeraceae</taxon>
        <taxon>Aquisphaera</taxon>
    </lineage>
</organism>
<dbReference type="InterPro" id="IPR009056">
    <property type="entry name" value="Cyt_c-like_dom"/>
</dbReference>
<sequence length="914" mass="100127">MPTVATEPPCRAALEAPGRNVANGPRRLAAWLLLLVAGLPGKAKAAGGPEDYLTWVKPLLQSRCYACHGSLKQKGGLRLDTVELMLRGGDSGAAVVRGKAEESPILERVSAGDPSERMPPEHEGEPLTPDQVATLRSWIRAGAPAPAAEKAEADPRDHWAFRPIVRPSVPRVRRAGWADNPIDAFVARRHEELGLEANPEASRAELLRRLSIDLIGLPPTPEEIAAFQGDRSPGWYERAADRLLGDPRHGERWARHWMDIWRYSDWWGLGDQLRNSQKHIWHWRDWIVESLNADRSYAEMVRLMLAADELRPDDLGALRATGYLARNYFLFNRNQWMDETVEHVGKGFLGLTLNCAKCHDHKYDPIAQVDYYRMRAIFEPYHVRVDVVPGEPDLGRDGIPRAYDGLLDAPTYRFLRGEENRPDKSAPVGPAIPAMLAFAPLKPVPIDLPATAWQPERRGWVADAHRGAALAKIAGAERGLAAARAKLAAAGQGPARVEIEREMRAADSLLAAARAERDGVDRRAEAMRADSAEARRRAALAEREQAAARARADLAEAELRLHPAAAGEKDAALKAVASAKEALGKAEKAARDPGEAYTRLVGAQWVPTRFSDSNKDDPTVAFPARSTGRRTALAGWITDRRNPLTARVAANHIWARHFGTPLVATVFDFGRKGSPPSHPELLDWLAAELVESGWSMKHLHRLIVGSATYRLSSSASSASAEDAAVAKDPDNAQLWRRTPTRLESQVVRDSILALAGTLDPAMGGPPVPTADQAASTRRSLYFFHSNNERNPFLTTFDEALVKECYRREQSIVPQQALALTNSRLVLDASRPIASRLGARLAAIGGPTDDRAFVRLAFVTLLGAEPTEAEEAAMVRSLGEWARLPDAGQGGDAGAGARADLVWVLLNHNDFVTLR</sequence>
<dbReference type="KEGG" id="agv:OJF2_31040"/>
<keyword evidence="2 4" id="KW-0479">Metal-binding</keyword>
<proteinExistence type="predicted"/>
<evidence type="ECO:0000256" key="5">
    <source>
        <dbReference type="SAM" id="Coils"/>
    </source>
</evidence>
<dbReference type="InterPro" id="IPR011429">
    <property type="entry name" value="Cyt_c_Planctomycete-type"/>
</dbReference>
<name>A0A5B9W1Y6_9BACT</name>
<dbReference type="Proteomes" id="UP000324233">
    <property type="component" value="Chromosome"/>
</dbReference>
<keyword evidence="1 4" id="KW-0349">Heme</keyword>
<keyword evidence="9" id="KW-1185">Reference proteome</keyword>
<evidence type="ECO:0000256" key="1">
    <source>
        <dbReference type="ARBA" id="ARBA00022617"/>
    </source>
</evidence>
<dbReference type="PANTHER" id="PTHR35889:SF3">
    <property type="entry name" value="F-BOX DOMAIN-CONTAINING PROTEIN"/>
    <property type="match status" value="1"/>
</dbReference>
<dbReference type="PROSITE" id="PS51007">
    <property type="entry name" value="CYTC"/>
    <property type="match status" value="1"/>
</dbReference>
<dbReference type="Pfam" id="PF07635">
    <property type="entry name" value="PSCyt1"/>
    <property type="match status" value="1"/>
</dbReference>
<dbReference type="SUPFAM" id="SSF46626">
    <property type="entry name" value="Cytochrome c"/>
    <property type="match status" value="1"/>
</dbReference>
<evidence type="ECO:0000256" key="3">
    <source>
        <dbReference type="ARBA" id="ARBA00023004"/>
    </source>
</evidence>
<keyword evidence="5" id="KW-0175">Coiled coil</keyword>
<evidence type="ECO:0000256" key="2">
    <source>
        <dbReference type="ARBA" id="ARBA00022723"/>
    </source>
</evidence>
<dbReference type="GO" id="GO:0046872">
    <property type="term" value="F:metal ion binding"/>
    <property type="evidence" value="ECO:0007669"/>
    <property type="project" value="UniProtKB-KW"/>
</dbReference>
<dbReference type="Pfam" id="PF07587">
    <property type="entry name" value="PSD1"/>
    <property type="match status" value="1"/>
</dbReference>
<evidence type="ECO:0000313" key="9">
    <source>
        <dbReference type="Proteomes" id="UP000324233"/>
    </source>
</evidence>
<evidence type="ECO:0000256" key="6">
    <source>
        <dbReference type="SAM" id="MobiDB-lite"/>
    </source>
</evidence>
<dbReference type="AlphaFoldDB" id="A0A5B9W1Y6"/>
<feature type="domain" description="Cytochrome c" evidence="7">
    <location>
        <begin position="43"/>
        <end position="143"/>
    </location>
</feature>
<dbReference type="RefSeq" id="WP_246196564.1">
    <property type="nucleotide sequence ID" value="NZ_CP042997.1"/>
</dbReference>
<dbReference type="Pfam" id="PF07583">
    <property type="entry name" value="PSCyt2"/>
    <property type="match status" value="1"/>
</dbReference>
<keyword evidence="3 4" id="KW-0408">Iron</keyword>
<feature type="compositionally biased region" description="Basic and acidic residues" evidence="6">
    <location>
        <begin position="114"/>
        <end position="125"/>
    </location>
</feature>
<dbReference type="InterPro" id="IPR011444">
    <property type="entry name" value="DUF1549"/>
</dbReference>
<protein>
    <submittedName>
        <fullName evidence="8">Planctomycete cytochrome C</fullName>
    </submittedName>
</protein>
<accession>A0A5B9W1Y6</accession>
<evidence type="ECO:0000259" key="7">
    <source>
        <dbReference type="PROSITE" id="PS51007"/>
    </source>
</evidence>
<gene>
    <name evidence="8" type="ORF">OJF2_31040</name>
</gene>
<dbReference type="GO" id="GO:0009055">
    <property type="term" value="F:electron transfer activity"/>
    <property type="evidence" value="ECO:0007669"/>
    <property type="project" value="InterPro"/>
</dbReference>
<evidence type="ECO:0000313" key="8">
    <source>
        <dbReference type="EMBL" id="QEH34563.1"/>
    </source>
</evidence>
<reference evidence="8 9" key="1">
    <citation type="submission" date="2019-08" db="EMBL/GenBank/DDBJ databases">
        <title>Deep-cultivation of Planctomycetes and their phenomic and genomic characterization uncovers novel biology.</title>
        <authorList>
            <person name="Wiegand S."/>
            <person name="Jogler M."/>
            <person name="Boedeker C."/>
            <person name="Pinto D."/>
            <person name="Vollmers J."/>
            <person name="Rivas-Marin E."/>
            <person name="Kohn T."/>
            <person name="Peeters S.H."/>
            <person name="Heuer A."/>
            <person name="Rast P."/>
            <person name="Oberbeckmann S."/>
            <person name="Bunk B."/>
            <person name="Jeske O."/>
            <person name="Meyerdierks A."/>
            <person name="Storesund J.E."/>
            <person name="Kallscheuer N."/>
            <person name="Luecker S."/>
            <person name="Lage O.M."/>
            <person name="Pohl T."/>
            <person name="Merkel B.J."/>
            <person name="Hornburger P."/>
            <person name="Mueller R.-W."/>
            <person name="Bruemmer F."/>
            <person name="Labrenz M."/>
            <person name="Spormann A.M."/>
            <person name="Op den Camp H."/>
            <person name="Overmann J."/>
            <person name="Amann R."/>
            <person name="Jetten M.S.M."/>
            <person name="Mascher T."/>
            <person name="Medema M.H."/>
            <person name="Devos D.P."/>
            <person name="Kaster A.-K."/>
            <person name="Ovreas L."/>
            <person name="Rohde M."/>
            <person name="Galperin M.Y."/>
            <person name="Jogler C."/>
        </authorList>
    </citation>
    <scope>NUCLEOTIDE SEQUENCE [LARGE SCALE GENOMIC DNA]</scope>
    <source>
        <strain evidence="8 9">OJF2</strain>
    </source>
</reference>
<dbReference type="InterPro" id="IPR022655">
    <property type="entry name" value="DUF1553"/>
</dbReference>
<feature type="region of interest" description="Disordered" evidence="6">
    <location>
        <begin position="109"/>
        <end position="128"/>
    </location>
</feature>